<feature type="domain" description="BROMI middle region" evidence="1">
    <location>
        <begin position="44"/>
        <end position="102"/>
    </location>
</feature>
<comment type="caution">
    <text evidence="2">The sequence shown here is derived from an EMBL/GenBank/DDBJ whole genome shotgun (WGS) entry which is preliminary data.</text>
</comment>
<reference evidence="2 3" key="1">
    <citation type="submission" date="2022-11" db="EMBL/GenBank/DDBJ databases">
        <title>Whole genome sequence of Eschrichtius robustus ER-17-0199.</title>
        <authorList>
            <person name="Bruniche-Olsen A."/>
            <person name="Black A.N."/>
            <person name="Fields C.J."/>
            <person name="Walden K."/>
            <person name="Dewoody J.A."/>
        </authorList>
    </citation>
    <scope>NUCLEOTIDE SEQUENCE [LARGE SCALE GENOMIC DNA]</scope>
    <source>
        <strain evidence="2">ER-17-0199</strain>
        <tissue evidence="2">Blubber</tissue>
    </source>
</reference>
<evidence type="ECO:0000313" key="3">
    <source>
        <dbReference type="Proteomes" id="UP001159641"/>
    </source>
</evidence>
<sequence length="109" mass="12309">MNEGINVLLIVLQSYKFCQGKLQLILDQLDPGQPKEVSLKDNCQVSVISAEEQPNFEEQVRYEGLQTLCSAPPSDVLNCENWTTLCEKLTVYLSDPDPVFSVRKCLQKC</sequence>
<dbReference type="Proteomes" id="UP001159641">
    <property type="component" value="Unassembled WGS sequence"/>
</dbReference>
<dbReference type="EMBL" id="JAIQCJ010002212">
    <property type="protein sequence ID" value="KAJ8779800.1"/>
    <property type="molecule type" value="Genomic_DNA"/>
</dbReference>
<keyword evidence="3" id="KW-1185">Reference proteome</keyword>
<dbReference type="Pfam" id="PF14961">
    <property type="entry name" value="BROMI"/>
    <property type="match status" value="1"/>
</dbReference>
<accession>A0AB34GM87</accession>
<gene>
    <name evidence="2" type="ORF">J1605_012287</name>
</gene>
<organism evidence="2 3">
    <name type="scientific">Eschrichtius robustus</name>
    <name type="common">California gray whale</name>
    <name type="synonym">Eschrichtius gibbosus</name>
    <dbReference type="NCBI Taxonomy" id="9764"/>
    <lineage>
        <taxon>Eukaryota</taxon>
        <taxon>Metazoa</taxon>
        <taxon>Chordata</taxon>
        <taxon>Craniata</taxon>
        <taxon>Vertebrata</taxon>
        <taxon>Euteleostomi</taxon>
        <taxon>Mammalia</taxon>
        <taxon>Eutheria</taxon>
        <taxon>Laurasiatheria</taxon>
        <taxon>Artiodactyla</taxon>
        <taxon>Whippomorpha</taxon>
        <taxon>Cetacea</taxon>
        <taxon>Mysticeti</taxon>
        <taxon>Eschrichtiidae</taxon>
        <taxon>Eschrichtius</taxon>
    </lineage>
</organism>
<evidence type="ECO:0000313" key="2">
    <source>
        <dbReference type="EMBL" id="KAJ8779800.1"/>
    </source>
</evidence>
<protein>
    <recommendedName>
        <fullName evidence="1">BROMI middle region domain-containing protein</fullName>
    </recommendedName>
</protein>
<proteinExistence type="predicted"/>
<dbReference type="AlphaFoldDB" id="A0AB34GM87"/>
<name>A0AB34GM87_ESCRO</name>
<dbReference type="InterPro" id="IPR032735">
    <property type="entry name" value="BROMI_M"/>
</dbReference>
<evidence type="ECO:0000259" key="1">
    <source>
        <dbReference type="Pfam" id="PF14961"/>
    </source>
</evidence>